<dbReference type="Pfam" id="PF01255">
    <property type="entry name" value="Prenyltransf"/>
    <property type="match status" value="1"/>
</dbReference>
<dbReference type="PROSITE" id="PS01066">
    <property type="entry name" value="UPP_SYNTHASE"/>
    <property type="match status" value="1"/>
</dbReference>
<dbReference type="SUPFAM" id="SSF48576">
    <property type="entry name" value="Terpenoid synthases"/>
    <property type="match status" value="1"/>
</dbReference>
<accession>A0A3N0E8Q7</accession>
<dbReference type="GO" id="GO:0030145">
    <property type="term" value="F:manganese ion binding"/>
    <property type="evidence" value="ECO:0007669"/>
    <property type="project" value="TreeGrafter"/>
</dbReference>
<comment type="caution">
    <text evidence="2">Lacks conserved residue(s) required for the propagation of feature annotation.</text>
</comment>
<feature type="compositionally biased region" description="Polar residues" evidence="3">
    <location>
        <begin position="261"/>
        <end position="270"/>
    </location>
</feature>
<dbReference type="OrthoDB" id="3423078at2"/>
<comment type="function">
    <text evidence="2">Catalyzes the condensation of isopentenyl diphosphate (IPP) with allylic pyrophosphates generating different type of terpenoids.</text>
</comment>
<gene>
    <name evidence="4" type="primary">uppS</name>
    <name evidence="4" type="ORF">EFW17_13430</name>
</gene>
<dbReference type="Pfam" id="PF00494">
    <property type="entry name" value="SQS_PSY"/>
    <property type="match status" value="1"/>
</dbReference>
<dbReference type="GO" id="GO:0005886">
    <property type="term" value="C:plasma membrane"/>
    <property type="evidence" value="ECO:0007669"/>
    <property type="project" value="TreeGrafter"/>
</dbReference>
<feature type="binding site" evidence="2">
    <location>
        <position position="363"/>
    </location>
    <ligand>
        <name>substrate</name>
    </ligand>
</feature>
<comment type="subunit">
    <text evidence="2">Homodimer.</text>
</comment>
<feature type="active site" evidence="2">
    <location>
        <position position="314"/>
    </location>
</feature>
<feature type="active site" description="Proton acceptor" evidence="2">
    <location>
        <position position="362"/>
    </location>
</feature>
<feature type="binding site" evidence="2">
    <location>
        <position position="365"/>
    </location>
    <ligand>
        <name>substrate</name>
    </ligand>
</feature>
<proteinExistence type="inferred from homology"/>
<dbReference type="PANTHER" id="PTHR10291:SF0">
    <property type="entry name" value="DEHYDRODOLICHYL DIPHOSPHATE SYNTHASE 2"/>
    <property type="match status" value="1"/>
</dbReference>
<feature type="binding site" evidence="2">
    <location>
        <position position="501"/>
    </location>
    <ligand>
        <name>Mg(2+)</name>
        <dbReference type="ChEBI" id="CHEBI:18420"/>
    </ligand>
</feature>
<organism evidence="4 5">
    <name type="scientific">Halostreptopolyspora alba</name>
    <dbReference type="NCBI Taxonomy" id="2487137"/>
    <lineage>
        <taxon>Bacteria</taxon>
        <taxon>Bacillati</taxon>
        <taxon>Actinomycetota</taxon>
        <taxon>Actinomycetes</taxon>
        <taxon>Streptosporangiales</taxon>
        <taxon>Nocardiopsidaceae</taxon>
        <taxon>Halostreptopolyspora</taxon>
    </lineage>
</organism>
<feature type="binding site" evidence="2">
    <location>
        <position position="319"/>
    </location>
    <ligand>
        <name>substrate</name>
    </ligand>
</feature>
<dbReference type="GO" id="GO:0005829">
    <property type="term" value="C:cytosol"/>
    <property type="evidence" value="ECO:0007669"/>
    <property type="project" value="TreeGrafter"/>
</dbReference>
<dbReference type="NCBIfam" id="TIGR00055">
    <property type="entry name" value="uppS"/>
    <property type="match status" value="1"/>
</dbReference>
<feature type="binding site" evidence="2">
    <location>
        <position position="331"/>
    </location>
    <ligand>
        <name>substrate</name>
    </ligand>
</feature>
<dbReference type="GO" id="GO:0008834">
    <property type="term" value="F:ditrans,polycis-undecaprenyl-diphosphate synthase [(2E,6E)-farnesyl-diphosphate specific] activity"/>
    <property type="evidence" value="ECO:0007669"/>
    <property type="project" value="TreeGrafter"/>
</dbReference>
<comment type="similarity">
    <text evidence="2">Belongs to the UPP synthase family.</text>
</comment>
<evidence type="ECO:0000313" key="4">
    <source>
        <dbReference type="EMBL" id="RNL84218.1"/>
    </source>
</evidence>
<dbReference type="GO" id="GO:0016094">
    <property type="term" value="P:polyprenol biosynthetic process"/>
    <property type="evidence" value="ECO:0007669"/>
    <property type="project" value="TreeGrafter"/>
</dbReference>
<evidence type="ECO:0000313" key="5">
    <source>
        <dbReference type="Proteomes" id="UP000269198"/>
    </source>
</evidence>
<dbReference type="Gene3D" id="1.10.600.10">
    <property type="entry name" value="Farnesyl Diphosphate Synthase"/>
    <property type="match status" value="1"/>
</dbReference>
<feature type="binding site" evidence="2">
    <location>
        <position position="314"/>
    </location>
    <ligand>
        <name>Mg(2+)</name>
        <dbReference type="ChEBI" id="CHEBI:18420"/>
    </ligand>
</feature>
<dbReference type="EC" id="2.5.1.-" evidence="2"/>
<keyword evidence="1 2" id="KW-0808">Transferase</keyword>
<feature type="binding site" evidence="2">
    <location>
        <begin position="315"/>
        <end position="318"/>
    </location>
    <ligand>
        <name>substrate</name>
    </ligand>
</feature>
<feature type="binding site" evidence="2">
    <location>
        <position position="482"/>
    </location>
    <ligand>
        <name>substrate</name>
    </ligand>
</feature>
<dbReference type="AlphaFoldDB" id="A0A3N0E8Q7"/>
<dbReference type="CDD" id="cd00475">
    <property type="entry name" value="Cis_IPPS"/>
    <property type="match status" value="1"/>
</dbReference>
<feature type="binding site" evidence="2">
    <location>
        <begin position="488"/>
        <end position="490"/>
    </location>
    <ligand>
        <name>substrate</name>
    </ligand>
</feature>
<evidence type="ECO:0000256" key="2">
    <source>
        <dbReference type="HAMAP-Rule" id="MF_01139"/>
    </source>
</evidence>
<reference evidence="4 5" key="1">
    <citation type="submission" date="2018-11" db="EMBL/GenBank/DDBJ databases">
        <title>The genome draft of YIM 96095.</title>
        <authorList>
            <person name="Tang S.-K."/>
            <person name="Chunyu W.-X."/>
            <person name="Feng Y.-Z."/>
        </authorList>
    </citation>
    <scope>NUCLEOTIDE SEQUENCE [LARGE SCALE GENOMIC DNA]</scope>
    <source>
        <strain evidence="4 5">YIM 96095</strain>
    </source>
</reference>
<dbReference type="PANTHER" id="PTHR10291">
    <property type="entry name" value="DEHYDRODOLICHYL DIPHOSPHATE SYNTHASE FAMILY MEMBER"/>
    <property type="match status" value="1"/>
</dbReference>
<dbReference type="SUPFAM" id="SSF64005">
    <property type="entry name" value="Undecaprenyl diphosphate synthase"/>
    <property type="match status" value="1"/>
</dbReference>
<sequence length="543" mass="61057">MHARTHHLSYTTVDLLPAPKRPHIHALSAFALWADHLADEGREGDRPRAVARLRETIFQELETARSTHPVRRAFVHTAKVWELDRDALLEYLSALEKDCGEPVDFATFEELRGFLRGHSGAWAELTTPLLEPAGQEAPRLMSVLGEAFQLAEVLSDLVIDLRRGRCYLPRCDLEQFDLTAQALRNRRPGRAHTELIRFEVDRARALLAEGARGREAVHPSSEPFVSALTNGMDLWLSEIERRGNALLRTPLDLPTPPRNGLATSSFQSWMTRPPARPAGRGHRRASWLDRLRSRRQRGGTTVSEPPRHIAVIMDGNRRWAAERGRPPIDGHVAGEDAYHRLVDAAIECGVPYLTVFAFSVENWSRSQGEVTALFDMLSERFEALTTRLHNKGVRVLWNGRRDKVSPGLRAKLEHAENLTSGNGRLTFTVCLDYGGRQELVAAAARMAEDALAGRVDPAGLTQDRFARYLYDPELPDVDLLLRTSGEQRTSNFLPWHTAYSEIVFEDILWPDFQEAHLRHAISAYAGRQRRFGGGSGAMLKGVR</sequence>
<feature type="region of interest" description="Disordered" evidence="3">
    <location>
        <begin position="250"/>
        <end position="284"/>
    </location>
</feature>
<dbReference type="GO" id="GO:0033850">
    <property type="term" value="F:Z-farnesyl diphosphate synthase activity"/>
    <property type="evidence" value="ECO:0007669"/>
    <property type="project" value="TreeGrafter"/>
</dbReference>
<dbReference type="InterPro" id="IPR001441">
    <property type="entry name" value="UPP_synth-like"/>
</dbReference>
<protein>
    <recommendedName>
        <fullName evidence="2">Isoprenyl transferase</fullName>
        <ecNumber evidence="2">2.5.1.-</ecNumber>
    </recommendedName>
</protein>
<keyword evidence="5" id="KW-1185">Reference proteome</keyword>
<dbReference type="InterPro" id="IPR002060">
    <property type="entry name" value="Squ/phyt_synthse"/>
</dbReference>
<name>A0A3N0E8Q7_9ACTN</name>
<keyword evidence="2" id="KW-0460">Magnesium</keyword>
<evidence type="ECO:0000256" key="3">
    <source>
        <dbReference type="SAM" id="MobiDB-lite"/>
    </source>
</evidence>
<dbReference type="InterPro" id="IPR008949">
    <property type="entry name" value="Isoprenoid_synthase_dom_sf"/>
</dbReference>
<dbReference type="GO" id="GO:0000287">
    <property type="term" value="F:magnesium ion binding"/>
    <property type="evidence" value="ECO:0007669"/>
    <property type="project" value="UniProtKB-UniRule"/>
</dbReference>
<dbReference type="Gene3D" id="3.40.1180.10">
    <property type="entry name" value="Decaprenyl diphosphate synthase-like"/>
    <property type="match status" value="1"/>
</dbReference>
<dbReference type="Proteomes" id="UP000269198">
    <property type="component" value="Unassembled WGS sequence"/>
</dbReference>
<comment type="cofactor">
    <cofactor evidence="2">
        <name>Mg(2+)</name>
        <dbReference type="ChEBI" id="CHEBI:18420"/>
    </cofactor>
    <text evidence="2">Binds 2 magnesium ions per subunit.</text>
</comment>
<keyword evidence="2" id="KW-0479">Metal-binding</keyword>
<feature type="binding site" evidence="2">
    <location>
        <begin position="359"/>
        <end position="361"/>
    </location>
    <ligand>
        <name>substrate</name>
    </ligand>
</feature>
<dbReference type="InterPro" id="IPR018520">
    <property type="entry name" value="UPP_synth-like_CS"/>
</dbReference>
<comment type="caution">
    <text evidence="4">The sequence shown here is derived from an EMBL/GenBank/DDBJ whole genome shotgun (WGS) entry which is preliminary data.</text>
</comment>
<dbReference type="InterPro" id="IPR036424">
    <property type="entry name" value="UPP_synth-like_sf"/>
</dbReference>
<dbReference type="EMBL" id="RJMB01000012">
    <property type="protein sequence ID" value="RNL84218.1"/>
    <property type="molecule type" value="Genomic_DNA"/>
</dbReference>
<evidence type="ECO:0000256" key="1">
    <source>
        <dbReference type="ARBA" id="ARBA00022679"/>
    </source>
</evidence>
<dbReference type="HAMAP" id="MF_01139">
    <property type="entry name" value="ISPT"/>
    <property type="match status" value="1"/>
</dbReference>